<dbReference type="Gene3D" id="2.40.10.170">
    <property type="match status" value="1"/>
</dbReference>
<dbReference type="InterPro" id="IPR047112">
    <property type="entry name" value="RecG/Mfd"/>
</dbReference>
<organism evidence="10 11">
    <name type="scientific">Candidatus Pullibacteroides excrementavium</name>
    <dbReference type="NCBI Taxonomy" id="2840905"/>
    <lineage>
        <taxon>Bacteria</taxon>
        <taxon>Pseudomonadati</taxon>
        <taxon>Bacteroidota</taxon>
        <taxon>Bacteroidia</taxon>
        <taxon>Bacteroidales</taxon>
        <taxon>Candidatus Pullibacteroides</taxon>
    </lineage>
</organism>
<evidence type="ECO:0000256" key="1">
    <source>
        <dbReference type="ARBA" id="ARBA00022741"/>
    </source>
</evidence>
<dbReference type="Pfam" id="PF02559">
    <property type="entry name" value="CarD_TRCF_RID"/>
    <property type="match status" value="1"/>
</dbReference>
<keyword evidence="6" id="KW-0238">DNA-binding</keyword>
<reference evidence="10" key="2">
    <citation type="journal article" date="2021" name="PeerJ">
        <title>Extensive microbial diversity within the chicken gut microbiome revealed by metagenomics and culture.</title>
        <authorList>
            <person name="Gilroy R."/>
            <person name="Ravi A."/>
            <person name="Getino M."/>
            <person name="Pursley I."/>
            <person name="Horton D.L."/>
            <person name="Alikhan N.F."/>
            <person name="Baker D."/>
            <person name="Gharbi K."/>
            <person name="Hall N."/>
            <person name="Watson M."/>
            <person name="Adriaenssens E.M."/>
            <person name="Foster-Nyarko E."/>
            <person name="Jarju S."/>
            <person name="Secka A."/>
            <person name="Antonio M."/>
            <person name="Oren A."/>
            <person name="Chaudhuri R.R."/>
            <person name="La Ragione R."/>
            <person name="Hildebrand F."/>
            <person name="Pallen M.J."/>
        </authorList>
    </citation>
    <scope>NUCLEOTIDE SEQUENCE</scope>
    <source>
        <strain evidence="10">2889</strain>
    </source>
</reference>
<dbReference type="PANTHER" id="PTHR47964:SF1">
    <property type="entry name" value="ATP-DEPENDENT DNA HELICASE HOMOLOG RECG, CHLOROPLASTIC"/>
    <property type="match status" value="1"/>
</dbReference>
<dbReference type="SUPFAM" id="SSF52540">
    <property type="entry name" value="P-loop containing nucleoside triphosphate hydrolases"/>
    <property type="match status" value="2"/>
</dbReference>
<keyword evidence="8" id="KW-0175">Coiled coil</keyword>
<evidence type="ECO:0000256" key="8">
    <source>
        <dbReference type="SAM" id="Coils"/>
    </source>
</evidence>
<keyword evidence="4" id="KW-0347">Helicase</keyword>
<evidence type="ECO:0000256" key="6">
    <source>
        <dbReference type="ARBA" id="ARBA00023125"/>
    </source>
</evidence>
<dbReference type="InterPro" id="IPR027417">
    <property type="entry name" value="P-loop_NTPase"/>
</dbReference>
<accession>A0A9D9DTG7</accession>
<comment type="caution">
    <text evidence="10">The sequence shown here is derived from an EMBL/GenBank/DDBJ whole genome shotgun (WGS) entry which is preliminary data.</text>
</comment>
<keyword evidence="7" id="KW-0234">DNA repair</keyword>
<evidence type="ECO:0000256" key="7">
    <source>
        <dbReference type="ARBA" id="ARBA00023204"/>
    </source>
</evidence>
<keyword evidence="3" id="KW-0378">Hydrolase</keyword>
<dbReference type="InterPro" id="IPR041471">
    <property type="entry name" value="UvrB_inter"/>
</dbReference>
<evidence type="ECO:0000313" key="10">
    <source>
        <dbReference type="EMBL" id="MBO8432660.1"/>
    </source>
</evidence>
<dbReference type="Gene3D" id="3.30.2060.10">
    <property type="entry name" value="Penicillin-binding protein 1b domain"/>
    <property type="match status" value="1"/>
</dbReference>
<dbReference type="GO" id="GO:0003678">
    <property type="term" value="F:DNA helicase activity"/>
    <property type="evidence" value="ECO:0007669"/>
    <property type="project" value="TreeGrafter"/>
</dbReference>
<dbReference type="InterPro" id="IPR036101">
    <property type="entry name" value="CarD-like/TRCF_RID_sf"/>
</dbReference>
<dbReference type="Gene3D" id="3.40.50.300">
    <property type="entry name" value="P-loop containing nucleotide triphosphate hydrolases"/>
    <property type="match status" value="1"/>
</dbReference>
<feature type="coiled-coil region" evidence="8">
    <location>
        <begin position="263"/>
        <end position="290"/>
    </location>
</feature>
<dbReference type="GO" id="GO:0016787">
    <property type="term" value="F:hydrolase activity"/>
    <property type="evidence" value="ECO:0007669"/>
    <property type="project" value="UniProtKB-KW"/>
</dbReference>
<keyword evidence="5" id="KW-0067">ATP-binding</keyword>
<dbReference type="SMART" id="SM01058">
    <property type="entry name" value="CarD_TRCF"/>
    <property type="match status" value="1"/>
</dbReference>
<dbReference type="Proteomes" id="UP000823612">
    <property type="component" value="Unassembled WGS sequence"/>
</dbReference>
<evidence type="ECO:0000256" key="2">
    <source>
        <dbReference type="ARBA" id="ARBA00022763"/>
    </source>
</evidence>
<dbReference type="GO" id="GO:0005524">
    <property type="term" value="F:ATP binding"/>
    <property type="evidence" value="ECO:0007669"/>
    <property type="project" value="UniProtKB-KW"/>
</dbReference>
<dbReference type="EMBL" id="JADIMZ010000079">
    <property type="protein sequence ID" value="MBO8432660.1"/>
    <property type="molecule type" value="Genomic_DNA"/>
</dbReference>
<keyword evidence="1" id="KW-0547">Nucleotide-binding</keyword>
<dbReference type="Pfam" id="PF17757">
    <property type="entry name" value="UvrB_inter"/>
    <property type="match status" value="1"/>
</dbReference>
<proteinExistence type="predicted"/>
<feature type="domain" description="CarD-like/TRCF RNAP-interacting" evidence="9">
    <location>
        <begin position="442"/>
        <end position="539"/>
    </location>
</feature>
<dbReference type="InterPro" id="IPR011545">
    <property type="entry name" value="DEAD/DEAH_box_helicase_dom"/>
</dbReference>
<evidence type="ECO:0000256" key="5">
    <source>
        <dbReference type="ARBA" id="ARBA00022840"/>
    </source>
</evidence>
<evidence type="ECO:0000256" key="4">
    <source>
        <dbReference type="ARBA" id="ARBA00022806"/>
    </source>
</evidence>
<dbReference type="PANTHER" id="PTHR47964">
    <property type="entry name" value="ATP-DEPENDENT DNA HELICASE HOMOLOG RECG, CHLOROPLASTIC"/>
    <property type="match status" value="1"/>
</dbReference>
<evidence type="ECO:0000256" key="3">
    <source>
        <dbReference type="ARBA" id="ARBA00022801"/>
    </source>
</evidence>
<dbReference type="Pfam" id="PF00270">
    <property type="entry name" value="DEAD"/>
    <property type="match status" value="1"/>
</dbReference>
<evidence type="ECO:0000313" key="11">
    <source>
        <dbReference type="Proteomes" id="UP000823612"/>
    </source>
</evidence>
<name>A0A9D9DTG7_9BACT</name>
<dbReference type="Gene3D" id="3.40.50.11180">
    <property type="match status" value="1"/>
</dbReference>
<reference evidence="10" key="1">
    <citation type="submission" date="2020-10" db="EMBL/GenBank/DDBJ databases">
        <authorList>
            <person name="Gilroy R."/>
        </authorList>
    </citation>
    <scope>NUCLEOTIDE SEQUENCE</scope>
    <source>
        <strain evidence="10">2889</strain>
    </source>
</reference>
<gene>
    <name evidence="10" type="ORF">IAB08_05150</name>
</gene>
<dbReference type="SUPFAM" id="SSF141259">
    <property type="entry name" value="CarD-like"/>
    <property type="match status" value="1"/>
</dbReference>
<feature type="non-terminal residue" evidence="10">
    <location>
        <position position="633"/>
    </location>
</feature>
<sequence>MTTEDLLQLYAQDSRLADIRKYLQEGKAPAALALKGLVGSSRSIVCQVLSDLSPGNQLFILRDQEAAAYFCNDLEKLGGEEPGYGENKHVLYFPASYKHPYDTENVDNANVLSRTEVLGRLQSVSKGLKIITYPEALSEKVVSVKQLASNTVCIHQDESLSQDFLTDFFDQYHFRLVDFVAEPGEFAVRGGIIDVFSYSAELPYRIEFDEDKVVSIRSFEVGTQLSVKRHPEVMIVPDVQQCVKVEQRVSFFSYFSPESLVWIEDADAHLQSIEAALEKARRAYEQLDKTVPRAKPEELYCQPDEIEKFLKTHIVVEIGSQPRYPSTVEARFNMQPQPVFNKKFELLADYILDEADHGYRQLILSENPKQLQRIDRVFFELSKPDRPIRYIPLNLSLNEGFVDKDMKMACFTDHQIFERYHRFSVQPRRKDSQALTIKELYSLKPGDYIMHMDHGIGRFAGLQKVMVNGREQEAICLVYKDNDMLRLSIHGLHKMTRYTGKEGVPPSLNRIGSNAWTVQKNKAKQKVKDIARELIDLYAKRKASKGFAFSADTYLQHELESSFFYEDTPDQLKASNDVKRDMESGEPMDRLVCGDVGFGKTEVAVRAAFKAVCDSKQVAVLVPTTILAYQHYK</sequence>
<dbReference type="AlphaFoldDB" id="A0A9D9DTG7"/>
<dbReference type="GO" id="GO:0006281">
    <property type="term" value="P:DNA repair"/>
    <property type="evidence" value="ECO:0007669"/>
    <property type="project" value="UniProtKB-KW"/>
</dbReference>
<evidence type="ECO:0000259" key="9">
    <source>
        <dbReference type="SMART" id="SM01058"/>
    </source>
</evidence>
<protein>
    <submittedName>
        <fullName evidence="10">Transcription-repair coupling factor</fullName>
    </submittedName>
</protein>
<dbReference type="InterPro" id="IPR003711">
    <property type="entry name" value="CarD-like/TRCF_RID"/>
</dbReference>
<dbReference type="GO" id="GO:0003677">
    <property type="term" value="F:DNA binding"/>
    <property type="evidence" value="ECO:0007669"/>
    <property type="project" value="UniProtKB-KW"/>
</dbReference>
<keyword evidence="2" id="KW-0227">DNA damage</keyword>